<sequence length="395" mass="41545">MSVLRASAAGAALALALTGCSSDDPRPRGTATPAASLAAVEGALTLVVPSGYAEQGGTDPAADWVTPFEEATGCDVTVRTVGTAREVRDKIAVGGYDGGLVPAEVAGELIAANGAAPLNTGLVPALGAIAPELRALVTEKPAEDDDEDDGKKRKDVVYGVPNAWGADLLLYDPRVAAPTSWGEVFAPQEAHRGAVLWRDTPTTLGLAALYLKERRPKLKIGDPFSLTRPQLDAVAEVLAAERGHVKTVWRDGSQPVEALATGGAALEMADAHTLDVLLKGGLPVAEAAPREGRTGWANAWMMSATARHPGCMYRWMDWATSPAIQRAMAEWKGVAPANPEACATLRPGFCTAYHVGDRPYLNTVTFAHSTTPASCEDCADWNTWTRTWSTLTAQP</sequence>
<evidence type="ECO:0000256" key="1">
    <source>
        <dbReference type="ARBA" id="ARBA00022729"/>
    </source>
</evidence>
<dbReference type="SUPFAM" id="SSF53850">
    <property type="entry name" value="Periplasmic binding protein-like II"/>
    <property type="match status" value="1"/>
</dbReference>
<keyword evidence="3" id="KW-1185">Reference proteome</keyword>
<keyword evidence="1" id="KW-0732">Signal</keyword>
<evidence type="ECO:0000313" key="3">
    <source>
        <dbReference type="Proteomes" id="UP000272400"/>
    </source>
</evidence>
<dbReference type="RefSeq" id="WP_170201290.1">
    <property type="nucleotide sequence ID" value="NZ_RJKE01000001.1"/>
</dbReference>
<protein>
    <submittedName>
        <fullName evidence="2">Putative spermidine/putrescine transport system substrate-binding protein</fullName>
    </submittedName>
</protein>
<dbReference type="PANTHER" id="PTHR30222">
    <property type="entry name" value="SPERMIDINE/PUTRESCINE-BINDING PERIPLASMIC PROTEIN"/>
    <property type="match status" value="1"/>
</dbReference>
<organism evidence="2 3">
    <name type="scientific">Actinocorallia herbida</name>
    <dbReference type="NCBI Taxonomy" id="58109"/>
    <lineage>
        <taxon>Bacteria</taxon>
        <taxon>Bacillati</taxon>
        <taxon>Actinomycetota</taxon>
        <taxon>Actinomycetes</taxon>
        <taxon>Streptosporangiales</taxon>
        <taxon>Thermomonosporaceae</taxon>
        <taxon>Actinocorallia</taxon>
    </lineage>
</organism>
<dbReference type="AlphaFoldDB" id="A0A3N1CQN7"/>
<dbReference type="Proteomes" id="UP000272400">
    <property type="component" value="Unassembled WGS sequence"/>
</dbReference>
<evidence type="ECO:0000313" key="2">
    <source>
        <dbReference type="EMBL" id="ROO83454.1"/>
    </source>
</evidence>
<dbReference type="Gene3D" id="3.40.190.10">
    <property type="entry name" value="Periplasmic binding protein-like II"/>
    <property type="match status" value="2"/>
</dbReference>
<dbReference type="InterPro" id="IPR006059">
    <property type="entry name" value="SBP"/>
</dbReference>
<accession>A0A3N1CQN7</accession>
<comment type="caution">
    <text evidence="2">The sequence shown here is derived from an EMBL/GenBank/DDBJ whole genome shotgun (WGS) entry which is preliminary data.</text>
</comment>
<reference evidence="2 3" key="1">
    <citation type="submission" date="2018-11" db="EMBL/GenBank/DDBJ databases">
        <title>Sequencing the genomes of 1000 actinobacteria strains.</title>
        <authorList>
            <person name="Klenk H.-P."/>
        </authorList>
    </citation>
    <scope>NUCLEOTIDE SEQUENCE [LARGE SCALE GENOMIC DNA]</scope>
    <source>
        <strain evidence="2 3">DSM 44254</strain>
    </source>
</reference>
<gene>
    <name evidence="2" type="ORF">EDD29_0957</name>
</gene>
<dbReference type="EMBL" id="RJKE01000001">
    <property type="protein sequence ID" value="ROO83454.1"/>
    <property type="molecule type" value="Genomic_DNA"/>
</dbReference>
<proteinExistence type="predicted"/>
<name>A0A3N1CQN7_9ACTN</name>
<dbReference type="PROSITE" id="PS51257">
    <property type="entry name" value="PROKAR_LIPOPROTEIN"/>
    <property type="match status" value="1"/>
</dbReference>
<dbReference type="Pfam" id="PF13416">
    <property type="entry name" value="SBP_bac_8"/>
    <property type="match status" value="1"/>
</dbReference>
<dbReference type="PANTHER" id="PTHR30222:SF18">
    <property type="entry name" value="BIFUNCTIONAL POLYHYDROXYBUTYRATE SYNTHASE _ ABC TRANSPORTER PERIPLASMIC BINDING PROTEIN-RELATED"/>
    <property type="match status" value="1"/>
</dbReference>